<dbReference type="InParanoid" id="A0A0C2WGJ9"/>
<sequence>MGAQSSNMLIRSKRAKIANSEKYPIQSSDEEVSKYVIMKMIYTVISTQQYRSAQRFSILTEFDFRASLLSCFLSYINHYMSNSYCYILPHVGLVHSWSNQDQDAQQKTIRSEISVSWPSHSECF</sequence>
<name>A0A0C2WGJ9_AMAMK</name>
<evidence type="ECO:0000313" key="1">
    <source>
        <dbReference type="EMBL" id="KIL55233.1"/>
    </source>
</evidence>
<accession>A0A0C2WGJ9</accession>
<dbReference type="HOGENOM" id="CLU_2003341_0_0_1"/>
<proteinExistence type="predicted"/>
<evidence type="ECO:0000313" key="2">
    <source>
        <dbReference type="Proteomes" id="UP000054549"/>
    </source>
</evidence>
<gene>
    <name evidence="1" type="ORF">M378DRAFT_173793</name>
</gene>
<dbReference type="EMBL" id="KN818545">
    <property type="protein sequence ID" value="KIL55233.1"/>
    <property type="molecule type" value="Genomic_DNA"/>
</dbReference>
<dbReference type="Proteomes" id="UP000054549">
    <property type="component" value="Unassembled WGS sequence"/>
</dbReference>
<protein>
    <submittedName>
        <fullName evidence="1">Uncharacterized protein</fullName>
    </submittedName>
</protein>
<dbReference type="AlphaFoldDB" id="A0A0C2WGJ9"/>
<reference evidence="1 2" key="1">
    <citation type="submission" date="2014-04" db="EMBL/GenBank/DDBJ databases">
        <title>Evolutionary Origins and Diversification of the Mycorrhizal Mutualists.</title>
        <authorList>
            <consortium name="DOE Joint Genome Institute"/>
            <consortium name="Mycorrhizal Genomics Consortium"/>
            <person name="Kohler A."/>
            <person name="Kuo A."/>
            <person name="Nagy L.G."/>
            <person name="Floudas D."/>
            <person name="Copeland A."/>
            <person name="Barry K.W."/>
            <person name="Cichocki N."/>
            <person name="Veneault-Fourrey C."/>
            <person name="LaButti K."/>
            <person name="Lindquist E.A."/>
            <person name="Lipzen A."/>
            <person name="Lundell T."/>
            <person name="Morin E."/>
            <person name="Murat C."/>
            <person name="Riley R."/>
            <person name="Ohm R."/>
            <person name="Sun H."/>
            <person name="Tunlid A."/>
            <person name="Henrissat B."/>
            <person name="Grigoriev I.V."/>
            <person name="Hibbett D.S."/>
            <person name="Martin F."/>
        </authorList>
    </citation>
    <scope>NUCLEOTIDE SEQUENCE [LARGE SCALE GENOMIC DNA]</scope>
    <source>
        <strain evidence="1 2">Koide BX008</strain>
    </source>
</reference>
<keyword evidence="2" id="KW-1185">Reference proteome</keyword>
<organism evidence="1 2">
    <name type="scientific">Amanita muscaria (strain Koide BX008)</name>
    <dbReference type="NCBI Taxonomy" id="946122"/>
    <lineage>
        <taxon>Eukaryota</taxon>
        <taxon>Fungi</taxon>
        <taxon>Dikarya</taxon>
        <taxon>Basidiomycota</taxon>
        <taxon>Agaricomycotina</taxon>
        <taxon>Agaricomycetes</taxon>
        <taxon>Agaricomycetidae</taxon>
        <taxon>Agaricales</taxon>
        <taxon>Pluteineae</taxon>
        <taxon>Amanitaceae</taxon>
        <taxon>Amanita</taxon>
    </lineage>
</organism>